<comment type="caution">
    <text evidence="2">The sequence shown here is derived from an EMBL/GenBank/DDBJ whole genome shotgun (WGS) entry which is preliminary data.</text>
</comment>
<feature type="region of interest" description="Disordered" evidence="1">
    <location>
        <begin position="134"/>
        <end position="157"/>
    </location>
</feature>
<feature type="compositionally biased region" description="Low complexity" evidence="1">
    <location>
        <begin position="103"/>
        <end position="113"/>
    </location>
</feature>
<feature type="compositionally biased region" description="Polar residues" evidence="1">
    <location>
        <begin position="35"/>
        <end position="48"/>
    </location>
</feature>
<keyword evidence="3" id="KW-1185">Reference proteome</keyword>
<dbReference type="EMBL" id="JACGWO010000001">
    <property type="protein sequence ID" value="KAK4439112.1"/>
    <property type="molecule type" value="Genomic_DNA"/>
</dbReference>
<dbReference type="Proteomes" id="UP001293254">
    <property type="component" value="Unassembled WGS sequence"/>
</dbReference>
<reference evidence="2" key="2">
    <citation type="journal article" date="2024" name="Plant">
        <title>Genomic evolution and insights into agronomic trait innovations of Sesamum species.</title>
        <authorList>
            <person name="Miao H."/>
            <person name="Wang L."/>
            <person name="Qu L."/>
            <person name="Liu H."/>
            <person name="Sun Y."/>
            <person name="Le M."/>
            <person name="Wang Q."/>
            <person name="Wei S."/>
            <person name="Zheng Y."/>
            <person name="Lin W."/>
            <person name="Duan Y."/>
            <person name="Cao H."/>
            <person name="Xiong S."/>
            <person name="Wang X."/>
            <person name="Wei L."/>
            <person name="Li C."/>
            <person name="Ma Q."/>
            <person name="Ju M."/>
            <person name="Zhao R."/>
            <person name="Li G."/>
            <person name="Mu C."/>
            <person name="Tian Q."/>
            <person name="Mei H."/>
            <person name="Zhang T."/>
            <person name="Gao T."/>
            <person name="Zhang H."/>
        </authorList>
    </citation>
    <scope>NUCLEOTIDE SEQUENCE</scope>
    <source>
        <strain evidence="2">3651</strain>
    </source>
</reference>
<evidence type="ECO:0000313" key="3">
    <source>
        <dbReference type="Proteomes" id="UP001293254"/>
    </source>
</evidence>
<feature type="compositionally biased region" description="Pro residues" evidence="1">
    <location>
        <begin position="13"/>
        <end position="25"/>
    </location>
</feature>
<feature type="region of interest" description="Disordered" evidence="1">
    <location>
        <begin position="90"/>
        <end position="114"/>
    </location>
</feature>
<feature type="region of interest" description="Disordered" evidence="1">
    <location>
        <begin position="214"/>
        <end position="236"/>
    </location>
</feature>
<accession>A0AAE2CYC0</accession>
<dbReference type="AlphaFoldDB" id="A0AAE2CYC0"/>
<name>A0AAE2CYC0_9LAMI</name>
<protein>
    <submittedName>
        <fullName evidence="2">Uncharacterized protein</fullName>
    </submittedName>
</protein>
<organism evidence="2 3">
    <name type="scientific">Sesamum alatum</name>
    <dbReference type="NCBI Taxonomy" id="300844"/>
    <lineage>
        <taxon>Eukaryota</taxon>
        <taxon>Viridiplantae</taxon>
        <taxon>Streptophyta</taxon>
        <taxon>Embryophyta</taxon>
        <taxon>Tracheophyta</taxon>
        <taxon>Spermatophyta</taxon>
        <taxon>Magnoliopsida</taxon>
        <taxon>eudicotyledons</taxon>
        <taxon>Gunneridae</taxon>
        <taxon>Pentapetalae</taxon>
        <taxon>asterids</taxon>
        <taxon>lamiids</taxon>
        <taxon>Lamiales</taxon>
        <taxon>Pedaliaceae</taxon>
        <taxon>Sesamum</taxon>
    </lineage>
</organism>
<evidence type="ECO:0000313" key="2">
    <source>
        <dbReference type="EMBL" id="KAK4439112.1"/>
    </source>
</evidence>
<feature type="region of interest" description="Disordered" evidence="1">
    <location>
        <begin position="1"/>
        <end position="69"/>
    </location>
</feature>
<sequence>MDKEDWAACNPIIPNPSKDPVPHNPPQALDDPSTFDPNNLTVTVNPSSGEKVPINLGDSSQSSPAQTSKLLPVLRGRDCVRKDEQRVLGNWGREGGRRGGTVSSISSPDSSQSEGLQGIQLVAVPIIYARGRQVGRGGRGRGRRGNNGLQGRGTLKWKMGPTREQGAVKRLMTDKGTFYFDSNSVSGFETDGGPSFPHSMLGTLAKQKSAKDGWDSLGAAKSGARSDAPSGAVSAG</sequence>
<feature type="compositionally biased region" description="Polar residues" evidence="1">
    <location>
        <begin position="57"/>
        <end position="69"/>
    </location>
</feature>
<evidence type="ECO:0000256" key="1">
    <source>
        <dbReference type="SAM" id="MobiDB-lite"/>
    </source>
</evidence>
<gene>
    <name evidence="2" type="ORF">Salat_0246000</name>
</gene>
<proteinExistence type="predicted"/>
<reference evidence="2" key="1">
    <citation type="submission" date="2020-06" db="EMBL/GenBank/DDBJ databases">
        <authorList>
            <person name="Li T."/>
            <person name="Hu X."/>
            <person name="Zhang T."/>
            <person name="Song X."/>
            <person name="Zhang H."/>
            <person name="Dai N."/>
            <person name="Sheng W."/>
            <person name="Hou X."/>
            <person name="Wei L."/>
        </authorList>
    </citation>
    <scope>NUCLEOTIDE SEQUENCE</scope>
    <source>
        <strain evidence="2">3651</strain>
        <tissue evidence="2">Leaf</tissue>
    </source>
</reference>